<keyword evidence="1" id="KW-0812">Transmembrane</keyword>
<name>A0ABX6H3I7_9MICO</name>
<evidence type="ECO:0000256" key="1">
    <source>
        <dbReference type="SAM" id="Phobius"/>
    </source>
</evidence>
<dbReference type="Proteomes" id="UP000464597">
    <property type="component" value="Chromosome"/>
</dbReference>
<feature type="transmembrane region" description="Helical" evidence="1">
    <location>
        <begin position="947"/>
        <end position="965"/>
    </location>
</feature>
<keyword evidence="1" id="KW-1133">Transmembrane helix</keyword>
<keyword evidence="3" id="KW-1185">Reference proteome</keyword>
<sequence length="974" mass="100925">MVWPSGAHRGRMRAGRRLAAGLLAAGLVGGAGTSLAVTSSFLAPLSASAATHGAGFDLGKGFLGAYRHPDGTLAYCLQIRASIPYSPTSGPSLNSDWNSLSPDQLARLSYVMDVHGNTEDANTAAAVALYVWDVADNAAYNGNGMPGDVYYSARAGGNRDAVLGLLRQYRAEAAGVTAVQPGRTSGSASLSLDMQSSAGTGRVTARTDPPGQTGTVHLTNAVFDDTGSGESTMKGGESRTFRVVPSAGPSFAVEARTDEIRVAGASGYLGNIMTWAPGVTSEQWTASKGQKIDGSFTIAAATAASAPIPNLFSPIGSTQVSTRRVEAGTQATDTVTAGVAPGSGEWRTLDGAPVPVVYRGTLHGPYAEQPAQSDAVPPGAPVAGSVELTATGPGTYTSPGVTVPSAGFYTWVWRVEEASQPDRVKPFLPDGYTWSDGFGLVAETHLSPTTVAAETQVTDEEIPVAATSTDTLTVKDTGAWLRKDGRSVPVTFTGTAYWVPGTGAVPATRPENARVLTSSSIVVEGPGTFTSEPATAPADSAGHIVWVWSAPETLFTTGWADGWNTKGEVVRVTTPQVRTKATPSVPLSDTAKDEAVVDGEVPEGAVITFEAYRQTGDRASCTVESRVYDGSTSPVAVAAGRNEKRSYWSSEVRFTEPGVHHWVETLRTKDGRVLHRGECGVPGETTKVTVPDVSSKAQTDSAVHDGATDDAIVTGDTPKGAYLVWKAYRAAAGTGSSADSAPPVCDASTLAADTTGTPVVVEKAGTYTSRPVVFTTAGAVHWVEELHSYDGRILAQGACGAPGETTTVHTPDVRTKATPAVQVGDPVRDEAVVNGWVPAGAGITFEAFRRSGDQDTCTPANRVFDGSDSPVATTPGLNEDVSYWSGETRFTEPGDYYWVETLATKDGTVVHRGECGAPGETTVVSPTPVVPKVTTTLADSGAHPGPWLGGGLAALVLGLAAALLARRRRPSPQE</sequence>
<accession>A0ABX6H3I7</accession>
<proteinExistence type="predicted"/>
<evidence type="ECO:0000313" key="3">
    <source>
        <dbReference type="Proteomes" id="UP000464597"/>
    </source>
</evidence>
<dbReference type="RefSeq" id="WP_159423625.1">
    <property type="nucleotide sequence ID" value="NZ_CP047180.1"/>
</dbReference>
<protein>
    <submittedName>
        <fullName evidence="2">Uncharacterized protein</fullName>
    </submittedName>
</protein>
<keyword evidence="1" id="KW-0472">Membrane</keyword>
<gene>
    <name evidence="2" type="ORF">GSU69_16925</name>
</gene>
<reference evidence="3" key="1">
    <citation type="submission" date="2019-12" db="EMBL/GenBank/DDBJ databases">
        <title>Complete and draft genome sequences of new strains and members of some known species of the genus Rathayibacter isolated from plants.</title>
        <authorList>
            <person name="Tarlachkov S.V."/>
            <person name="Starodumova I.P."/>
            <person name="Dorofeeva L.V."/>
            <person name="Prisyazhnaya N.V."/>
            <person name="Leyn S."/>
            <person name="Zlamal J."/>
            <person name="Elan M."/>
            <person name="Osterman A.L."/>
            <person name="Nadler S."/>
            <person name="Subbotin S.A."/>
            <person name="Evtushenko L.I."/>
        </authorList>
    </citation>
    <scope>NUCLEOTIDE SEQUENCE [LARGE SCALE GENOMIC DNA]</scope>
    <source>
        <strain evidence="3">VKM Ac-2802</strain>
    </source>
</reference>
<dbReference type="EMBL" id="CP047180">
    <property type="protein sequence ID" value="QHC64197.1"/>
    <property type="molecule type" value="Genomic_DNA"/>
</dbReference>
<organism evidence="2 3">
    <name type="scientific">Rathayibacter festucae</name>
    <dbReference type="NCBI Taxonomy" id="110937"/>
    <lineage>
        <taxon>Bacteria</taxon>
        <taxon>Bacillati</taxon>
        <taxon>Actinomycetota</taxon>
        <taxon>Actinomycetes</taxon>
        <taxon>Micrococcales</taxon>
        <taxon>Microbacteriaceae</taxon>
        <taxon>Rathayibacter</taxon>
    </lineage>
</organism>
<evidence type="ECO:0000313" key="2">
    <source>
        <dbReference type="EMBL" id="QHC64197.1"/>
    </source>
</evidence>